<accession>W4F0M3</accession>
<comment type="caution">
    <text evidence="1">The sequence shown here is derived from an EMBL/GenBank/DDBJ whole genome shotgun (WGS) entry which is preliminary data.</text>
</comment>
<gene>
    <name evidence="1" type="ORF">C176_09327</name>
</gene>
<dbReference type="EMBL" id="ASQA01000015">
    <property type="protein sequence ID" value="ETT85984.1"/>
    <property type="molecule type" value="Genomic_DNA"/>
</dbReference>
<dbReference type="RefSeq" id="WP_235175713.1">
    <property type="nucleotide sequence ID" value="NZ_ASQA01000015.1"/>
</dbReference>
<protein>
    <submittedName>
        <fullName evidence="1">Uncharacterized protein</fullName>
    </submittedName>
</protein>
<dbReference type="AlphaFoldDB" id="W4F0M3"/>
<organism evidence="1 2">
    <name type="scientific">Viridibacillus arenosi FSL R5-213</name>
    <dbReference type="NCBI Taxonomy" id="1227360"/>
    <lineage>
        <taxon>Bacteria</taxon>
        <taxon>Bacillati</taxon>
        <taxon>Bacillota</taxon>
        <taxon>Bacilli</taxon>
        <taxon>Bacillales</taxon>
        <taxon>Caryophanaceae</taxon>
        <taxon>Viridibacillus</taxon>
    </lineage>
</organism>
<evidence type="ECO:0000313" key="1">
    <source>
        <dbReference type="EMBL" id="ETT85984.1"/>
    </source>
</evidence>
<sequence length="222" mass="26013">MEREAERVIKEPEKKTGKRVRSDRKIDIKPCVEYELYECISRLSHITGSPMKTVGETICKKGLYTKIVIDNLAIHFRRDYRFRNTVFMGNKDLLSERRKKTPGIKPRVSMRFDQRLYDDLAELAYSLDTTISNAAALLLKSSIQNTNIVNEYISKYVQTILDPERKKQLELVLAYIQKDNPYEADEASLSRLIGYIMDEFMEKSRNVKKAVETWLDQFIEKD</sequence>
<proteinExistence type="predicted"/>
<keyword evidence="2" id="KW-1185">Reference proteome</keyword>
<evidence type="ECO:0000313" key="2">
    <source>
        <dbReference type="Proteomes" id="UP000019062"/>
    </source>
</evidence>
<name>W4F0M3_9BACL</name>
<dbReference type="eggNOG" id="ENOG5032FY6">
    <property type="taxonomic scope" value="Bacteria"/>
</dbReference>
<dbReference type="Proteomes" id="UP000019062">
    <property type="component" value="Unassembled WGS sequence"/>
</dbReference>
<reference evidence="1 2" key="1">
    <citation type="journal article" date="2014" name="BMC Genomics">
        <title>Genomic comparison of sporeforming bacilli isolated from milk.</title>
        <authorList>
            <person name="Moreno Switt A.I."/>
            <person name="Andrus A.D."/>
            <person name="Ranieri M.L."/>
            <person name="Orsi R.H."/>
            <person name="Ivy R."/>
            <person name="den Bakker H.C."/>
            <person name="Martin N.H."/>
            <person name="Wiedmann M."/>
            <person name="Boor K.J."/>
        </authorList>
    </citation>
    <scope>NUCLEOTIDE SEQUENCE [LARGE SCALE GENOMIC DNA]</scope>
    <source>
        <strain evidence="1 2">FSL R5-213</strain>
    </source>
</reference>